<dbReference type="InterPro" id="IPR004843">
    <property type="entry name" value="Calcineurin-like_PHP"/>
</dbReference>
<proteinExistence type="predicted"/>
<organism evidence="4 5">
    <name type="scientific">Pseudaquabacterium terrae</name>
    <dbReference type="NCBI Taxonomy" id="2732868"/>
    <lineage>
        <taxon>Bacteria</taxon>
        <taxon>Pseudomonadati</taxon>
        <taxon>Pseudomonadota</taxon>
        <taxon>Betaproteobacteria</taxon>
        <taxon>Burkholderiales</taxon>
        <taxon>Sphaerotilaceae</taxon>
        <taxon>Pseudaquabacterium</taxon>
    </lineage>
</organism>
<dbReference type="InterPro" id="IPR057123">
    <property type="entry name" value="STAND_NTPase4_dom"/>
</dbReference>
<dbReference type="Pfam" id="PF00149">
    <property type="entry name" value="Metallophos"/>
    <property type="match status" value="1"/>
</dbReference>
<dbReference type="SUPFAM" id="SSF56300">
    <property type="entry name" value="Metallo-dependent phosphatases"/>
    <property type="match status" value="1"/>
</dbReference>
<reference evidence="4 5" key="1">
    <citation type="submission" date="2020-05" db="EMBL/GenBank/DDBJ databases">
        <title>Aquincola sp. isolate from soil.</title>
        <authorList>
            <person name="Han J."/>
            <person name="Kim D.-U."/>
        </authorList>
    </citation>
    <scope>NUCLEOTIDE SEQUENCE [LARGE SCALE GENOMIC DNA]</scope>
    <source>
        <strain evidence="4 5">S2</strain>
    </source>
</reference>
<dbReference type="RefSeq" id="WP_173122278.1">
    <property type="nucleotide sequence ID" value="NZ_JABRWJ010000003.1"/>
</dbReference>
<dbReference type="Pfam" id="PF14022">
    <property type="entry name" value="DUF4238"/>
    <property type="match status" value="1"/>
</dbReference>
<protein>
    <submittedName>
        <fullName evidence="4">DUF4238 domain-containing protein</fullName>
    </submittedName>
</protein>
<dbReference type="Proteomes" id="UP000737171">
    <property type="component" value="Unassembled WGS sequence"/>
</dbReference>
<accession>A0ABX2EET9</accession>
<feature type="domain" description="Calcineurin-like phosphoesterase" evidence="2">
    <location>
        <begin position="5"/>
        <end position="235"/>
    </location>
</feature>
<dbReference type="InterPro" id="IPR027417">
    <property type="entry name" value="P-loop_NTPase"/>
</dbReference>
<name>A0ABX2EET9_9BURK</name>
<evidence type="ECO:0000259" key="3">
    <source>
        <dbReference type="Pfam" id="PF24406"/>
    </source>
</evidence>
<dbReference type="Gene3D" id="3.40.50.300">
    <property type="entry name" value="P-loop containing nucleotide triphosphate hydrolases"/>
    <property type="match status" value="1"/>
</dbReference>
<dbReference type="InterPro" id="IPR029052">
    <property type="entry name" value="Metallo-depent_PP-like"/>
</dbReference>
<feature type="domain" description="STAND NTPase 4 small alpha/beta" evidence="3">
    <location>
        <begin position="638"/>
        <end position="692"/>
    </location>
</feature>
<dbReference type="InterPro" id="IPR025332">
    <property type="entry name" value="DUF4238"/>
</dbReference>
<comment type="caution">
    <text evidence="4">The sequence shown here is derived from an EMBL/GenBank/DDBJ whole genome shotgun (WGS) entry which is preliminary data.</text>
</comment>
<evidence type="ECO:0000259" key="2">
    <source>
        <dbReference type="Pfam" id="PF00149"/>
    </source>
</evidence>
<evidence type="ECO:0000313" key="4">
    <source>
        <dbReference type="EMBL" id="NRF67140.1"/>
    </source>
</evidence>
<evidence type="ECO:0000313" key="5">
    <source>
        <dbReference type="Proteomes" id="UP000737171"/>
    </source>
</evidence>
<dbReference type="Gene3D" id="3.60.21.10">
    <property type="match status" value="1"/>
</dbReference>
<dbReference type="Pfam" id="PF24406">
    <property type="entry name" value="nSTAND_NTPase4"/>
    <property type="match status" value="1"/>
</dbReference>
<feature type="region of interest" description="Disordered" evidence="1">
    <location>
        <begin position="781"/>
        <end position="807"/>
    </location>
</feature>
<evidence type="ECO:0000256" key="1">
    <source>
        <dbReference type="SAM" id="MobiDB-lite"/>
    </source>
</evidence>
<gene>
    <name evidence="4" type="ORF">HLB44_09115</name>
</gene>
<dbReference type="EMBL" id="JABRWJ010000003">
    <property type="protein sequence ID" value="NRF67140.1"/>
    <property type="molecule type" value="Genomic_DNA"/>
</dbReference>
<sequence>MTLLVLHLSDIHILHQTDRILKRPQQTAAATFQHLPDASCVAVVISGDIAQAGSKAEYKLAEQFILEVVRAIRTEKRLPVHVILAPGNHDCDFTGEQDARLAVIDNIPKKSGNIPITYVRTATKVQREFFALKRKLENKDILSFDNQLWWTYTFNVDELKVSIDVLNASWMSTKHEQQGNLLFPYEQFKDIDANCDLRIGVLHHPLNWYSQNNYLAFRSFLHRLEDLIVTGHEHKSASRLIDDKEDGECLYIEGACLQSRSSAESAFNIAIIDLKLRRFKTERYAWTTNRYTSTADGSKDWADYRPLPKRNPAELSLSDAFTTELHDPGATLKHPSGRPLILQDFYVFPDFDEEAKATAGGEAKTTQKINSSTLLKVSDLDTDILIQGDDEAGKTRLLYRLMEAYHQSGRLPLLFRGEKVKPSHASDVAPLVKSAVCEQYGEINLAAYLQAPNDRKVFLFDDFDRVNLNAERKNKFLLGLRLRCSRIITTVGENFAVRELFGGGDLLEAQAYKFYKLLPLGHARRHELIKKWIRIGGVESTDHNEFLRACDEAEQLIESTKLQYVATTVPIFVLSLLQANSSGVAAEAHNSAFAHYYYFLIIGALDSAQVPKSDFGLILSVCNHLSWFIKKFGHDQQSITVAEFRKFVKKYSAEWSTISEKDILQILLRSRLMTQDGETIAFTYPYTYYYFLGKYAAIAIKDQDVIDYIQYCLKNLYARECANALLFLAHHTGDSTILTQLVSAVNGHFQKVAPLSLTKADVGNISDLLAQAPQITYQERKPDQFRQTRAEARDRYDNTDGLESKPVEGERDTFHDIISLLKAIEMTGILLTHQFSNYSRGVKNESIRAIFDSSMRAVQDLFNHFRDSADLVDTIIARVQSKTKDVNAEEAEKIIRNGIAFLLRMMTTSFVMKAGSAVKSLDLVDNVQSVVEDNPTPAYRLIKLGQELQRPGRLPRIEISRLMREEAGNPAVMGVLQLLILFRLYMYETSYDDKDWAISLFHLGGAAYARRGRPHEQIPSCQAPSSLRERCTSPVAPTECAAPGAQSSNPISDLGTPLQTRRINGLAGRWWRRAILLVSINNPGRAAIAMPDNKKHHFVPRFYLRRFSANGTSINLFNIPGQKDILNAKLKTQCYRDYFYGKESETEKALSVAEGKVAEYIERIHAERALAARFSEEHLTLCFHVVTQAYRTQHAADTLNEMTDGFWKQVLKDDPRVPPGSMDKVLIGFDEAVRLSLGIAAEHFPVIMDLDWRLLVAGPGSEFIASDTPVVSANQLMSFVKFGSTTGLSWKGLQMFLPLSPTLLLFLFDKDSYVVGDHGEQVIEVAQPGDVDKLNVLQAASAAENVYYLSTAARVDGVVRAAMRFRRPQKAKTSAGPMEETAKGFSQVIATSITEPKTDLELSFIRLRKSATRWRDVTAREQVQRGIYVRNEMLYLRHKEHIELVRQGRARSEDLVFYLYNN</sequence>
<keyword evidence="5" id="KW-1185">Reference proteome</keyword>